<dbReference type="PANTHER" id="PTHR33931">
    <property type="entry name" value="HOLIN-LIKE PROTEIN CIDA-RELATED"/>
    <property type="match status" value="1"/>
</dbReference>
<gene>
    <name evidence="7" type="ORF">MJ923_10225</name>
</gene>
<evidence type="ECO:0000256" key="1">
    <source>
        <dbReference type="ARBA" id="ARBA00004651"/>
    </source>
</evidence>
<keyword evidence="8" id="KW-1185">Reference proteome</keyword>
<protein>
    <submittedName>
        <fullName evidence="7">CidA/LrgA family protein</fullName>
    </submittedName>
</protein>
<feature type="transmembrane region" description="Helical" evidence="6">
    <location>
        <begin position="106"/>
        <end position="124"/>
    </location>
</feature>
<proteinExistence type="predicted"/>
<feature type="transmembrane region" description="Helical" evidence="6">
    <location>
        <begin position="76"/>
        <end position="94"/>
    </location>
</feature>
<evidence type="ECO:0000256" key="4">
    <source>
        <dbReference type="ARBA" id="ARBA00022989"/>
    </source>
</evidence>
<evidence type="ECO:0000256" key="6">
    <source>
        <dbReference type="SAM" id="Phobius"/>
    </source>
</evidence>
<evidence type="ECO:0000256" key="5">
    <source>
        <dbReference type="ARBA" id="ARBA00023136"/>
    </source>
</evidence>
<evidence type="ECO:0000313" key="7">
    <source>
        <dbReference type="EMBL" id="MCH4294675.1"/>
    </source>
</evidence>
<feature type="transmembrane region" description="Helical" evidence="6">
    <location>
        <begin position="21"/>
        <end position="41"/>
    </location>
</feature>
<dbReference type="Proteomes" id="UP001297581">
    <property type="component" value="Unassembled WGS sequence"/>
</dbReference>
<evidence type="ECO:0000313" key="8">
    <source>
        <dbReference type="Proteomes" id="UP001297581"/>
    </source>
</evidence>
<accession>A0AAJ1BH86</accession>
<name>A0AAJ1BH86_9GAMM</name>
<dbReference type="GO" id="GO:0005886">
    <property type="term" value="C:plasma membrane"/>
    <property type="evidence" value="ECO:0007669"/>
    <property type="project" value="UniProtKB-SubCell"/>
</dbReference>
<dbReference type="RefSeq" id="WP_240590989.1">
    <property type="nucleotide sequence ID" value="NZ_JAKUDL010000003.1"/>
</dbReference>
<feature type="transmembrane region" description="Helical" evidence="6">
    <location>
        <begin position="47"/>
        <end position="64"/>
    </location>
</feature>
<evidence type="ECO:0000256" key="3">
    <source>
        <dbReference type="ARBA" id="ARBA00022692"/>
    </source>
</evidence>
<reference evidence="7 8" key="1">
    <citation type="submission" date="2022-02" db="EMBL/GenBank/DDBJ databases">
        <title>The genome sequence of Shewanella sp. 3B26.</title>
        <authorList>
            <person name="Du J."/>
        </authorList>
    </citation>
    <scope>NUCLEOTIDE SEQUENCE [LARGE SCALE GENOMIC DNA]</scope>
    <source>
        <strain evidence="7 8">3B26</strain>
    </source>
</reference>
<organism evidence="7 8">
    <name type="scientific">Shewanella zhuhaiensis</name>
    <dbReference type="NCBI Taxonomy" id="2919576"/>
    <lineage>
        <taxon>Bacteria</taxon>
        <taxon>Pseudomonadati</taxon>
        <taxon>Pseudomonadota</taxon>
        <taxon>Gammaproteobacteria</taxon>
        <taxon>Alteromonadales</taxon>
        <taxon>Shewanellaceae</taxon>
        <taxon>Shewanella</taxon>
    </lineage>
</organism>
<evidence type="ECO:0000256" key="2">
    <source>
        <dbReference type="ARBA" id="ARBA00022475"/>
    </source>
</evidence>
<comment type="subcellular location">
    <subcellularLocation>
        <location evidence="1">Cell membrane</location>
        <topology evidence="1">Multi-pass membrane protein</topology>
    </subcellularLocation>
</comment>
<dbReference type="Pfam" id="PF03788">
    <property type="entry name" value="LrgA"/>
    <property type="match status" value="1"/>
</dbReference>
<dbReference type="EMBL" id="JAKUDL010000003">
    <property type="protein sequence ID" value="MCH4294675.1"/>
    <property type="molecule type" value="Genomic_DNA"/>
</dbReference>
<dbReference type="AlphaFoldDB" id="A0AAJ1BH86"/>
<dbReference type="InterPro" id="IPR005538">
    <property type="entry name" value="LrgA/CidA"/>
</dbReference>
<comment type="caution">
    <text evidence="7">The sequence shown here is derived from an EMBL/GenBank/DDBJ whole genome shotgun (WGS) entry which is preliminary data.</text>
</comment>
<keyword evidence="4 6" id="KW-1133">Transmembrane helix</keyword>
<keyword evidence="2" id="KW-1003">Cell membrane</keyword>
<keyword evidence="5 6" id="KW-0472">Membrane</keyword>
<dbReference type="PANTHER" id="PTHR33931:SF2">
    <property type="entry name" value="HOLIN-LIKE PROTEIN CIDA"/>
    <property type="match status" value="1"/>
</dbReference>
<keyword evidence="3 6" id="KW-0812">Transmembrane</keyword>
<sequence length="156" mass="16885">MTLQEGKAKLKRSARQAGLTLAQAAAICLLAWLAHGLVLFFDLPLPGGVVGLGVLLLLLSLKWVPEQSLQAGAAWLLGDLLLFFIPPVISVIQYEAVLEQYGARMLGFLVAGSVTVLLGTAWVVDRAFKFERKMRLARDRRVAHQALVAAQAAVLK</sequence>